<dbReference type="SUPFAM" id="SSF53448">
    <property type="entry name" value="Nucleotide-diphospho-sugar transferases"/>
    <property type="match status" value="1"/>
</dbReference>
<dbReference type="Gene3D" id="3.90.550.10">
    <property type="entry name" value="Spore Coat Polysaccharide Biosynthesis Protein SpsA, Chain A"/>
    <property type="match status" value="1"/>
</dbReference>
<sequence length="641" mass="72095">MRLPGGAARLQKLRTQLWHLRHGGRAQLRTYRIRTNAERGVVRLENARGAEGGWTGRGHRRRLLFADAELPAVPARRSDVTVGVILDEFSALGFQYEWNTMPLRRSSWKEQLRDQGIDLLFVESAWAGNGGDWKYQLTGTSGPKPDFVELLRWCREQGIPTVFWNKEDPPHYDDFLPAARLFDHVFTSDSNMIESYRRDLGHDRVSSLSFAAQPVLHSPVRPTRGWHRRDVAFAGMYFAHKYPERRAQMELLLGGAGDASAGMELGLEVFSRQLQGNPEYQFPSPLAERVVGSLSYRQMLTAYKAYKVFLNVNSVVDSPSMCARRIFEISASGTPVVSTPSRALEDLFPPDEVAVAASREQARDTVRSLVEHSMLAERQAHRAQRRIWAEHTYAHRAEQVLLAAVPERADPVALPSLSVLLSTNRPNQLEHVFRTVSSQRGVTPELILLTHGFTAEKSALAELRDKYPLESVTVLRAGTEKSLGDCLNACVGAASGTVATKMDDDDFYGENYLLDQVNSLSFSRAEVVGKQAHYMYLRNYNATLLRFAHREHRFTNMLMGPTLMAALSTFREFPFESLTKGEDTAFLRAVTAASGRLYSADRFNYYQQRNGAGHTWQATDQSLLSTGEIQFFGPPNNHVSI</sequence>
<dbReference type="Pfam" id="PF13524">
    <property type="entry name" value="Glyco_trans_1_2"/>
    <property type="match status" value="1"/>
</dbReference>
<evidence type="ECO:0000313" key="2">
    <source>
        <dbReference type="EMBL" id="TDK27726.1"/>
    </source>
</evidence>
<accession>A0A4R5U265</accession>
<dbReference type="InterPro" id="IPR029044">
    <property type="entry name" value="Nucleotide-diphossugar_trans"/>
</dbReference>
<comment type="caution">
    <text evidence="2">The sequence shown here is derived from an EMBL/GenBank/DDBJ whole genome shotgun (WGS) entry which is preliminary data.</text>
</comment>
<keyword evidence="2" id="KW-0808">Transferase</keyword>
<organism evidence="2 3">
    <name type="scientific">Arthrobacter crusticola</name>
    <dbReference type="NCBI Taxonomy" id="2547960"/>
    <lineage>
        <taxon>Bacteria</taxon>
        <taxon>Bacillati</taxon>
        <taxon>Actinomycetota</taxon>
        <taxon>Actinomycetes</taxon>
        <taxon>Micrococcales</taxon>
        <taxon>Micrococcaceae</taxon>
        <taxon>Arthrobacter</taxon>
    </lineage>
</organism>
<dbReference type="Proteomes" id="UP000295411">
    <property type="component" value="Unassembled WGS sequence"/>
</dbReference>
<dbReference type="InterPro" id="IPR055259">
    <property type="entry name" value="YkvP/CgeB_Glyco_trans-like"/>
</dbReference>
<feature type="domain" description="Spore protein YkvP/CgeB glycosyl transferase-like" evidence="1">
    <location>
        <begin position="287"/>
        <end position="401"/>
    </location>
</feature>
<gene>
    <name evidence="2" type="ORF">E2F48_00910</name>
</gene>
<dbReference type="RefSeq" id="WP_133402154.1">
    <property type="nucleotide sequence ID" value="NZ_SMTK01000001.1"/>
</dbReference>
<evidence type="ECO:0000313" key="3">
    <source>
        <dbReference type="Proteomes" id="UP000295411"/>
    </source>
</evidence>
<protein>
    <submittedName>
        <fullName evidence="2">Glycosyltransferase</fullName>
    </submittedName>
</protein>
<reference evidence="2 3" key="1">
    <citation type="submission" date="2019-03" db="EMBL/GenBank/DDBJ databases">
        <title>Arthrobacter sp. nov., an bacterium isolated from biocrust in Mu Us Desert.</title>
        <authorList>
            <person name="Lixiong L."/>
        </authorList>
    </citation>
    <scope>NUCLEOTIDE SEQUENCE [LARGE SCALE GENOMIC DNA]</scope>
    <source>
        <strain evidence="2 3">SLN-3</strain>
    </source>
</reference>
<dbReference type="EMBL" id="SMTK01000001">
    <property type="protein sequence ID" value="TDK27726.1"/>
    <property type="molecule type" value="Genomic_DNA"/>
</dbReference>
<dbReference type="Gene3D" id="3.40.50.2000">
    <property type="entry name" value="Glycogen Phosphorylase B"/>
    <property type="match status" value="1"/>
</dbReference>
<dbReference type="SUPFAM" id="SSF53756">
    <property type="entry name" value="UDP-Glycosyltransferase/glycogen phosphorylase"/>
    <property type="match status" value="1"/>
</dbReference>
<keyword evidence="3" id="KW-1185">Reference proteome</keyword>
<dbReference type="GO" id="GO:0016740">
    <property type="term" value="F:transferase activity"/>
    <property type="evidence" value="ECO:0007669"/>
    <property type="project" value="UniProtKB-KW"/>
</dbReference>
<dbReference type="OrthoDB" id="6713581at2"/>
<name>A0A4R5U265_9MICC</name>
<evidence type="ECO:0000259" key="1">
    <source>
        <dbReference type="Pfam" id="PF13524"/>
    </source>
</evidence>
<proteinExistence type="predicted"/>
<dbReference type="AlphaFoldDB" id="A0A4R5U265"/>